<gene>
    <name evidence="6" type="ORF">ACFSC7_16215</name>
</gene>
<dbReference type="PANTHER" id="PTHR30290">
    <property type="entry name" value="PERIPLASMIC BINDING COMPONENT OF ABC TRANSPORTER"/>
    <property type="match status" value="1"/>
</dbReference>
<feature type="region of interest" description="Disordered" evidence="4">
    <location>
        <begin position="1"/>
        <end position="22"/>
    </location>
</feature>
<dbReference type="InterPro" id="IPR000914">
    <property type="entry name" value="SBP_5_dom"/>
</dbReference>
<accession>A0ABW4JZB2</accession>
<keyword evidence="3" id="KW-0732">Signal</keyword>
<evidence type="ECO:0000256" key="1">
    <source>
        <dbReference type="ARBA" id="ARBA00004418"/>
    </source>
</evidence>
<evidence type="ECO:0000259" key="5">
    <source>
        <dbReference type="Pfam" id="PF00496"/>
    </source>
</evidence>
<dbReference type="SUPFAM" id="SSF53850">
    <property type="entry name" value="Periplasmic binding protein-like II"/>
    <property type="match status" value="1"/>
</dbReference>
<dbReference type="InterPro" id="IPR006311">
    <property type="entry name" value="TAT_signal"/>
</dbReference>
<name>A0ABW4JZB2_9HYPH</name>
<dbReference type="PANTHER" id="PTHR30290:SF64">
    <property type="entry name" value="ABC TRANSPORTER PERIPLASMIC BINDING PROTEIN"/>
    <property type="match status" value="1"/>
</dbReference>
<evidence type="ECO:0000313" key="6">
    <source>
        <dbReference type="EMBL" id="MFD1697064.1"/>
    </source>
</evidence>
<sequence>MTGAASGCGPDRPGEPENGGPSRRRVLQLSAAALGASAFGGWGLSGLGGIDAARAADGAMPAIGPRHGLSVFGELKHGADFSAFTYVNPDAPKGGKLMFRPGGWSYNQNPQTFNTLNTLTLKGDAPPLMEICFDSLMVRAYDEPDAVYGLIARSVEVSEDGNTYTFNLRPEARFHDKSPITAEDVAFSMMLLKEKGHPQLRQVLASLDKAVALNPGRVELVFSGTQGRQTPLLVSVLPVVSKAYYTTYDFEQSSLTPPLVSGPYKVGDRAVGRYIEYDRVKDYWAKDLPVMAGQNNFDTIRVEFFRDHQVAFEAFKKGDITFHEEFYSKLWATGYDFPALNEGKVVRKTFPDDRPAGAQGWFLNTRRDKFADPRVREAIGLAFDFEWSNKSLFYGLYERTRSFFENSDMMATGLPSEAELALLEPFRAELPEAVFAEAWMPPVSDGSGTDRKLLARALKLLGEAGYRKDGTRLVNGKGEQLSFEFLSNSPSFERIVLPYIQNLERLGIAATFRVVDPAQYQSRVNDFDFDIVSSRFALTATPGEDVKQLWSSEAARTPGTRNLAGIDSPAVDALIAGMTGAASREELLTATRALDRVLRLGHYWVPQWTKSIHTVAIWDMFGYPETLPAYDVFPVATTWWIEPDKAKALGKAG</sequence>
<evidence type="ECO:0000256" key="2">
    <source>
        <dbReference type="ARBA" id="ARBA00005695"/>
    </source>
</evidence>
<comment type="caution">
    <text evidence="6">The sequence shown here is derived from an EMBL/GenBank/DDBJ whole genome shotgun (WGS) entry which is preliminary data.</text>
</comment>
<dbReference type="PROSITE" id="PS51318">
    <property type="entry name" value="TAT"/>
    <property type="match status" value="1"/>
</dbReference>
<evidence type="ECO:0000256" key="3">
    <source>
        <dbReference type="ARBA" id="ARBA00022729"/>
    </source>
</evidence>
<protein>
    <submittedName>
        <fullName evidence="6">Extracellular solute-binding protein</fullName>
    </submittedName>
</protein>
<dbReference type="Gene3D" id="3.40.190.10">
    <property type="entry name" value="Periplasmic binding protein-like II"/>
    <property type="match status" value="1"/>
</dbReference>
<comment type="subcellular location">
    <subcellularLocation>
        <location evidence="1">Periplasm</location>
    </subcellularLocation>
</comment>
<evidence type="ECO:0000313" key="7">
    <source>
        <dbReference type="Proteomes" id="UP001597327"/>
    </source>
</evidence>
<comment type="similarity">
    <text evidence="2">Belongs to the bacterial solute-binding protein 5 family.</text>
</comment>
<evidence type="ECO:0000256" key="4">
    <source>
        <dbReference type="SAM" id="MobiDB-lite"/>
    </source>
</evidence>
<proteinExistence type="inferred from homology"/>
<keyword evidence="7" id="KW-1185">Reference proteome</keyword>
<dbReference type="Proteomes" id="UP001597327">
    <property type="component" value="Unassembled WGS sequence"/>
</dbReference>
<dbReference type="RefSeq" id="WP_149893890.1">
    <property type="nucleotide sequence ID" value="NZ_JBHUFA010000014.1"/>
</dbReference>
<dbReference type="Pfam" id="PF00496">
    <property type="entry name" value="SBP_bac_5"/>
    <property type="match status" value="1"/>
</dbReference>
<feature type="domain" description="Solute-binding protein family 5" evidence="5">
    <location>
        <begin position="147"/>
        <end position="546"/>
    </location>
</feature>
<dbReference type="EMBL" id="JBHUFA010000014">
    <property type="protein sequence ID" value="MFD1697064.1"/>
    <property type="molecule type" value="Genomic_DNA"/>
</dbReference>
<dbReference type="CDD" id="cd08497">
    <property type="entry name" value="MbnE-like"/>
    <property type="match status" value="1"/>
</dbReference>
<reference evidence="7" key="1">
    <citation type="journal article" date="2019" name="Int. J. Syst. Evol. Microbiol.">
        <title>The Global Catalogue of Microorganisms (GCM) 10K type strain sequencing project: providing services to taxonomists for standard genome sequencing and annotation.</title>
        <authorList>
            <consortium name="The Broad Institute Genomics Platform"/>
            <consortium name="The Broad Institute Genome Sequencing Center for Infectious Disease"/>
            <person name="Wu L."/>
            <person name="Ma J."/>
        </authorList>
    </citation>
    <scope>NUCLEOTIDE SEQUENCE [LARGE SCALE GENOMIC DNA]</scope>
    <source>
        <strain evidence="7">JCM 3369</strain>
    </source>
</reference>
<dbReference type="PIRSF" id="PIRSF002741">
    <property type="entry name" value="MppA"/>
    <property type="match status" value="1"/>
</dbReference>
<dbReference type="InterPro" id="IPR030678">
    <property type="entry name" value="Peptide/Ni-bd"/>
</dbReference>
<dbReference type="InterPro" id="IPR039424">
    <property type="entry name" value="SBP_5"/>
</dbReference>
<dbReference type="Gene3D" id="3.10.105.10">
    <property type="entry name" value="Dipeptide-binding Protein, Domain 3"/>
    <property type="match status" value="1"/>
</dbReference>
<organism evidence="6 7">
    <name type="scientific">Roseibium aestuarii</name>
    <dbReference type="NCBI Taxonomy" id="2600299"/>
    <lineage>
        <taxon>Bacteria</taxon>
        <taxon>Pseudomonadati</taxon>
        <taxon>Pseudomonadota</taxon>
        <taxon>Alphaproteobacteria</taxon>
        <taxon>Hyphomicrobiales</taxon>
        <taxon>Stappiaceae</taxon>
        <taxon>Roseibium</taxon>
    </lineage>
</organism>